<comment type="caution">
    <text evidence="2">The sequence shown here is derived from an EMBL/GenBank/DDBJ whole genome shotgun (WGS) entry which is preliminary data.</text>
</comment>
<name>A0A7W5EVW2_9GAMM</name>
<evidence type="ECO:0000313" key="3">
    <source>
        <dbReference type="Proteomes" id="UP000518892"/>
    </source>
</evidence>
<proteinExistence type="predicted"/>
<organism evidence="2 3">
    <name type="scientific">Halomonas stenophila</name>
    <dbReference type="NCBI Taxonomy" id="795312"/>
    <lineage>
        <taxon>Bacteria</taxon>
        <taxon>Pseudomonadati</taxon>
        <taxon>Pseudomonadota</taxon>
        <taxon>Gammaproteobacteria</taxon>
        <taxon>Oceanospirillales</taxon>
        <taxon>Halomonadaceae</taxon>
        <taxon>Halomonas</taxon>
    </lineage>
</organism>
<dbReference type="AlphaFoldDB" id="A0A7W5EVW2"/>
<keyword evidence="2" id="KW-0378">Hydrolase</keyword>
<accession>A0A7W5EVW2</accession>
<keyword evidence="1" id="KW-0175">Coiled coil</keyword>
<dbReference type="GO" id="GO:0004527">
    <property type="term" value="F:exonuclease activity"/>
    <property type="evidence" value="ECO:0007669"/>
    <property type="project" value="UniProtKB-KW"/>
</dbReference>
<reference evidence="2 3" key="1">
    <citation type="submission" date="2020-08" db="EMBL/GenBank/DDBJ databases">
        <title>Genomic Encyclopedia of Type Strains, Phase III (KMG-III): the genomes of soil and plant-associated and newly described type strains.</title>
        <authorList>
            <person name="Whitman W."/>
        </authorList>
    </citation>
    <scope>NUCLEOTIDE SEQUENCE [LARGE SCALE GENOMIC DNA]</scope>
    <source>
        <strain evidence="2 3">CECT 7744</strain>
    </source>
</reference>
<evidence type="ECO:0000313" key="2">
    <source>
        <dbReference type="EMBL" id="MBB3231982.1"/>
    </source>
</evidence>
<keyword evidence="2" id="KW-0540">Nuclease</keyword>
<dbReference type="RefSeq" id="WP_183384449.1">
    <property type="nucleotide sequence ID" value="NZ_JACHXR010000008.1"/>
</dbReference>
<feature type="coiled-coil region" evidence="1">
    <location>
        <begin position="53"/>
        <end position="111"/>
    </location>
</feature>
<dbReference type="Proteomes" id="UP000518892">
    <property type="component" value="Unassembled WGS sequence"/>
</dbReference>
<sequence length="161" mass="18890">MSKFNNKDIEILKREIDHWEGKFSMEAFVAHVAKVLNLNKLSKGTVYNLMKDYPEVKQRVEAARERYRDQKDNGAVKDTDDQLLKDAREQIKKLKAEVQSLKSENSRLQEKIIQMLYNAYYEKLSIDNLKRPVDIQEAVKALSDRNNQEKIAFFDKSLPPK</sequence>
<protein>
    <submittedName>
        <fullName evidence="2">DNA repair exonuclease SbcCD ATPase subunit</fullName>
    </submittedName>
</protein>
<gene>
    <name evidence="2" type="ORF">FHR97_002845</name>
</gene>
<dbReference type="EMBL" id="JACHXR010000008">
    <property type="protein sequence ID" value="MBB3231982.1"/>
    <property type="molecule type" value="Genomic_DNA"/>
</dbReference>
<keyword evidence="3" id="KW-1185">Reference proteome</keyword>
<keyword evidence="2" id="KW-0269">Exonuclease</keyword>
<evidence type="ECO:0000256" key="1">
    <source>
        <dbReference type="SAM" id="Coils"/>
    </source>
</evidence>